<evidence type="ECO:0000313" key="2">
    <source>
        <dbReference type="EMBL" id="RPA74661.1"/>
    </source>
</evidence>
<feature type="compositionally biased region" description="Polar residues" evidence="1">
    <location>
        <begin position="277"/>
        <end position="293"/>
    </location>
</feature>
<sequence length="299" mass="33981">MIHSFTSRQYVQERTSMSKDTSKPEVEKKRENSQTHIIPFHVTHSNLSQVGTTCKKGDHGAMIRAKGNLRKREKGNHNISRHPLQPFSIRQYVQEKRPHNRNTSKVELEKLEERGSNMHISSTDNPSLLGMSKNPGNGKTRIHDPQPILTRKNKKPKERKNEDSRTHTILFPIPSTSPTPFFDKSVIREKKYRRAKVRAKGKLRKLEKGRGYRTHLISRAEPSSYTRGVGTQSDSLRHITSGKERTLSDIRGRKTTIGKVTSKGDDQTQNGKRRTVASLQIHASNTGTHNLSFRGSGAR</sequence>
<name>A0A3N4HRK1_ASCIM</name>
<dbReference type="EMBL" id="ML119784">
    <property type="protein sequence ID" value="RPA74661.1"/>
    <property type="molecule type" value="Genomic_DNA"/>
</dbReference>
<reference evidence="2 3" key="1">
    <citation type="journal article" date="2018" name="Nat. Ecol. Evol.">
        <title>Pezizomycetes genomes reveal the molecular basis of ectomycorrhizal truffle lifestyle.</title>
        <authorList>
            <person name="Murat C."/>
            <person name="Payen T."/>
            <person name="Noel B."/>
            <person name="Kuo A."/>
            <person name="Morin E."/>
            <person name="Chen J."/>
            <person name="Kohler A."/>
            <person name="Krizsan K."/>
            <person name="Balestrini R."/>
            <person name="Da Silva C."/>
            <person name="Montanini B."/>
            <person name="Hainaut M."/>
            <person name="Levati E."/>
            <person name="Barry K.W."/>
            <person name="Belfiori B."/>
            <person name="Cichocki N."/>
            <person name="Clum A."/>
            <person name="Dockter R.B."/>
            <person name="Fauchery L."/>
            <person name="Guy J."/>
            <person name="Iotti M."/>
            <person name="Le Tacon F."/>
            <person name="Lindquist E.A."/>
            <person name="Lipzen A."/>
            <person name="Malagnac F."/>
            <person name="Mello A."/>
            <person name="Molinier V."/>
            <person name="Miyauchi S."/>
            <person name="Poulain J."/>
            <person name="Riccioni C."/>
            <person name="Rubini A."/>
            <person name="Sitrit Y."/>
            <person name="Splivallo R."/>
            <person name="Traeger S."/>
            <person name="Wang M."/>
            <person name="Zifcakova L."/>
            <person name="Wipf D."/>
            <person name="Zambonelli A."/>
            <person name="Paolocci F."/>
            <person name="Nowrousian M."/>
            <person name="Ottonello S."/>
            <person name="Baldrian P."/>
            <person name="Spatafora J.W."/>
            <person name="Henrissat B."/>
            <person name="Nagy L.G."/>
            <person name="Aury J.M."/>
            <person name="Wincker P."/>
            <person name="Grigoriev I.V."/>
            <person name="Bonfante P."/>
            <person name="Martin F.M."/>
        </authorList>
    </citation>
    <scope>NUCLEOTIDE SEQUENCE [LARGE SCALE GENOMIC DNA]</scope>
    <source>
        <strain evidence="2 3">RN42</strain>
    </source>
</reference>
<protein>
    <submittedName>
        <fullName evidence="2">Uncharacterized protein</fullName>
    </submittedName>
</protein>
<feature type="compositionally biased region" description="Basic and acidic residues" evidence="1">
    <location>
        <begin position="16"/>
        <end position="33"/>
    </location>
</feature>
<accession>A0A3N4HRK1</accession>
<evidence type="ECO:0000313" key="3">
    <source>
        <dbReference type="Proteomes" id="UP000275078"/>
    </source>
</evidence>
<feature type="region of interest" description="Disordered" evidence="1">
    <location>
        <begin position="110"/>
        <end position="172"/>
    </location>
</feature>
<gene>
    <name evidence="2" type="ORF">BJ508DRAFT_312699</name>
</gene>
<dbReference type="Proteomes" id="UP000275078">
    <property type="component" value="Unassembled WGS sequence"/>
</dbReference>
<organism evidence="2 3">
    <name type="scientific">Ascobolus immersus RN42</name>
    <dbReference type="NCBI Taxonomy" id="1160509"/>
    <lineage>
        <taxon>Eukaryota</taxon>
        <taxon>Fungi</taxon>
        <taxon>Dikarya</taxon>
        <taxon>Ascomycota</taxon>
        <taxon>Pezizomycotina</taxon>
        <taxon>Pezizomycetes</taxon>
        <taxon>Pezizales</taxon>
        <taxon>Ascobolaceae</taxon>
        <taxon>Ascobolus</taxon>
    </lineage>
</organism>
<dbReference type="AlphaFoldDB" id="A0A3N4HRK1"/>
<keyword evidence="3" id="KW-1185">Reference proteome</keyword>
<proteinExistence type="predicted"/>
<feature type="region of interest" description="Disordered" evidence="1">
    <location>
        <begin position="253"/>
        <end position="299"/>
    </location>
</feature>
<feature type="region of interest" description="Disordered" evidence="1">
    <location>
        <begin position="1"/>
        <end position="34"/>
    </location>
</feature>
<evidence type="ECO:0000256" key="1">
    <source>
        <dbReference type="SAM" id="MobiDB-lite"/>
    </source>
</evidence>
<feature type="compositionally biased region" description="Polar residues" evidence="1">
    <location>
        <begin position="1"/>
        <end position="15"/>
    </location>
</feature>